<name>A0A376B8I0_9ASCO</name>
<dbReference type="EMBL" id="UFAJ01000517">
    <property type="protein sequence ID" value="SSD60967.1"/>
    <property type="molecule type" value="Genomic_DNA"/>
</dbReference>
<keyword evidence="1" id="KW-0812">Transmembrane</keyword>
<dbReference type="VEuPathDB" id="FungiDB:SCODWIG_02728"/>
<dbReference type="AlphaFoldDB" id="A0A376B8I0"/>
<evidence type="ECO:0000256" key="1">
    <source>
        <dbReference type="SAM" id="Phobius"/>
    </source>
</evidence>
<evidence type="ECO:0000313" key="3">
    <source>
        <dbReference type="Proteomes" id="UP000262825"/>
    </source>
</evidence>
<gene>
    <name evidence="2" type="ORF">SCODWIG_02728</name>
</gene>
<feature type="transmembrane region" description="Helical" evidence="1">
    <location>
        <begin position="376"/>
        <end position="394"/>
    </location>
</feature>
<proteinExistence type="predicted"/>
<reference evidence="3" key="1">
    <citation type="submission" date="2018-06" db="EMBL/GenBank/DDBJ databases">
        <authorList>
            <person name="Guldener U."/>
        </authorList>
    </citation>
    <scope>NUCLEOTIDE SEQUENCE [LARGE SCALE GENOMIC DNA]</scope>
    <source>
        <strain evidence="3">UTAD17</strain>
    </source>
</reference>
<keyword evidence="1" id="KW-1133">Transmembrane helix</keyword>
<organism evidence="2 3">
    <name type="scientific">Saccharomycodes ludwigii</name>
    <dbReference type="NCBI Taxonomy" id="36035"/>
    <lineage>
        <taxon>Eukaryota</taxon>
        <taxon>Fungi</taxon>
        <taxon>Dikarya</taxon>
        <taxon>Ascomycota</taxon>
        <taxon>Saccharomycotina</taxon>
        <taxon>Saccharomycetes</taxon>
        <taxon>Saccharomycodales</taxon>
        <taxon>Saccharomycodaceae</taxon>
        <taxon>Saccharomycodes</taxon>
    </lineage>
</organism>
<keyword evidence="1" id="KW-0472">Membrane</keyword>
<protein>
    <submittedName>
        <fullName evidence="2">Uncharacterized protein</fullName>
    </submittedName>
</protein>
<dbReference type="Proteomes" id="UP000262825">
    <property type="component" value="Unassembled WGS sequence"/>
</dbReference>
<sequence length="415" mass="47827">MLEAYRSISLPLKKLFYSTNVKIKHNHNISWSDLVAIPNLGKKKSLTLFKKLIAEPNTFNNYIGKDILYSLLEKTNPKAKNLTELRRLIIQGKISDDIIYNCIKNKLVINIASPKLTNTNSHVVSNNKPSSDINIDLEDTKKKYPVINKDIISEKIIPEFKIEKYPQSTQSSKELNKKDIDLVSLKEYLSNAKAKKEILGYLDKKQNTIKQKIKPFQWSEIISRDAPIIKSSQNLSLSELFIPKFASRFLLKNNKFSCTNNDFHRSNKIVNNLSNENIQQLMMYDINDKSEHILNPLDIHTLPIEVKDLFSVINGNFTTQPDQILNIIENFQNSDKTWVLMGTISGDPNKIIFKKISNATDEKALKTKNNDTQSLFLLRIPILVIFLGLAYYFVRKLTTEEISRHKGRNNDEKQE</sequence>
<evidence type="ECO:0000313" key="2">
    <source>
        <dbReference type="EMBL" id="SSD60967.1"/>
    </source>
</evidence>
<keyword evidence="3" id="KW-1185">Reference proteome</keyword>
<dbReference type="OrthoDB" id="4035871at2759"/>
<accession>A0A376B8I0</accession>